<evidence type="ECO:0000313" key="2">
    <source>
        <dbReference type="Proteomes" id="UP001597094"/>
    </source>
</evidence>
<protein>
    <submittedName>
        <fullName evidence="1">Uncharacterized protein</fullName>
    </submittedName>
</protein>
<gene>
    <name evidence="1" type="ORF">ACFQ2O_14485</name>
</gene>
<evidence type="ECO:0000313" key="1">
    <source>
        <dbReference type="EMBL" id="MFD1187422.1"/>
    </source>
</evidence>
<dbReference type="Proteomes" id="UP001597094">
    <property type="component" value="Unassembled WGS sequence"/>
</dbReference>
<keyword evidence="2" id="KW-1185">Reference proteome</keyword>
<comment type="caution">
    <text evidence="1">The sequence shown here is derived from an EMBL/GenBank/DDBJ whole genome shotgun (WGS) entry which is preliminary data.</text>
</comment>
<reference evidence="2" key="1">
    <citation type="journal article" date="2019" name="Int. J. Syst. Evol. Microbiol.">
        <title>The Global Catalogue of Microorganisms (GCM) 10K type strain sequencing project: providing services to taxonomists for standard genome sequencing and annotation.</title>
        <authorList>
            <consortium name="The Broad Institute Genomics Platform"/>
            <consortium name="The Broad Institute Genome Sequencing Center for Infectious Disease"/>
            <person name="Wu L."/>
            <person name="Ma J."/>
        </authorList>
    </citation>
    <scope>NUCLEOTIDE SEQUENCE [LARGE SCALE GENOMIC DNA]</scope>
    <source>
        <strain evidence="2">JCM 31319</strain>
    </source>
</reference>
<name>A0ABW3SU39_9BACT</name>
<dbReference type="EMBL" id="JBHTLD010000139">
    <property type="protein sequence ID" value="MFD1187422.1"/>
    <property type="molecule type" value="Genomic_DNA"/>
</dbReference>
<sequence>MKKSLNIQPEQTLRTECGRSIDHVFRAIKLMRDEKHNFHIIYRTFDDEYIYSFCNPFLETDTITYNIISEAEAKSIFLAKLSEDNARELFEVPSAAATQLSL</sequence>
<organism evidence="1 2">
    <name type="scientific">Pontibacter rugosus</name>
    <dbReference type="NCBI Taxonomy" id="1745966"/>
    <lineage>
        <taxon>Bacteria</taxon>
        <taxon>Pseudomonadati</taxon>
        <taxon>Bacteroidota</taxon>
        <taxon>Cytophagia</taxon>
        <taxon>Cytophagales</taxon>
        <taxon>Hymenobacteraceae</taxon>
        <taxon>Pontibacter</taxon>
    </lineage>
</organism>
<accession>A0ABW3SU39</accession>
<proteinExistence type="predicted"/>
<dbReference type="RefSeq" id="WP_377528896.1">
    <property type="nucleotide sequence ID" value="NZ_JBHTLD010000139.1"/>
</dbReference>